<dbReference type="EMBL" id="BPLR01007659">
    <property type="protein sequence ID" value="GIY18671.1"/>
    <property type="molecule type" value="Genomic_DNA"/>
</dbReference>
<reference evidence="1 2" key="1">
    <citation type="submission" date="2021-06" db="EMBL/GenBank/DDBJ databases">
        <title>Caerostris extrusa draft genome.</title>
        <authorList>
            <person name="Kono N."/>
            <person name="Arakawa K."/>
        </authorList>
    </citation>
    <scope>NUCLEOTIDE SEQUENCE [LARGE SCALE GENOMIC DNA]</scope>
</reference>
<protein>
    <submittedName>
        <fullName evidence="1">Uncharacterized protein</fullName>
    </submittedName>
</protein>
<dbReference type="AlphaFoldDB" id="A0AAV4REC7"/>
<accession>A0AAV4REC7</accession>
<dbReference type="Proteomes" id="UP001054945">
    <property type="component" value="Unassembled WGS sequence"/>
</dbReference>
<name>A0AAV4REC7_CAEEX</name>
<comment type="caution">
    <text evidence="1">The sequence shown here is derived from an EMBL/GenBank/DDBJ whole genome shotgun (WGS) entry which is preliminary data.</text>
</comment>
<sequence length="101" mass="11641">MVPLDIHSKHIIISDSDYEVTFIASDRPGTFQSQSRHPHIIPYHSRIQCIISSPAPSIMTGHPMPHVVKESSERDILIWAIYSRRPFRRYRRGVCLSRCAS</sequence>
<keyword evidence="2" id="KW-1185">Reference proteome</keyword>
<organism evidence="1 2">
    <name type="scientific">Caerostris extrusa</name>
    <name type="common">Bark spider</name>
    <name type="synonym">Caerostris bankana</name>
    <dbReference type="NCBI Taxonomy" id="172846"/>
    <lineage>
        <taxon>Eukaryota</taxon>
        <taxon>Metazoa</taxon>
        <taxon>Ecdysozoa</taxon>
        <taxon>Arthropoda</taxon>
        <taxon>Chelicerata</taxon>
        <taxon>Arachnida</taxon>
        <taxon>Araneae</taxon>
        <taxon>Araneomorphae</taxon>
        <taxon>Entelegynae</taxon>
        <taxon>Araneoidea</taxon>
        <taxon>Araneidae</taxon>
        <taxon>Caerostris</taxon>
    </lineage>
</organism>
<proteinExistence type="predicted"/>
<evidence type="ECO:0000313" key="2">
    <source>
        <dbReference type="Proteomes" id="UP001054945"/>
    </source>
</evidence>
<evidence type="ECO:0000313" key="1">
    <source>
        <dbReference type="EMBL" id="GIY18671.1"/>
    </source>
</evidence>
<gene>
    <name evidence="1" type="ORF">CEXT_768541</name>
</gene>